<dbReference type="InterPro" id="IPR002347">
    <property type="entry name" value="SDR_fam"/>
</dbReference>
<dbReference type="EMBL" id="MNZT01000083">
    <property type="protein sequence ID" value="OIP96507.1"/>
    <property type="molecule type" value="Genomic_DNA"/>
</dbReference>
<dbReference type="Pfam" id="PF13561">
    <property type="entry name" value="adh_short_C2"/>
    <property type="match status" value="1"/>
</dbReference>
<dbReference type="STRING" id="1817892.AUK40_04880"/>
<dbReference type="PRINTS" id="PR00081">
    <property type="entry name" value="GDHRDH"/>
</dbReference>
<protein>
    <submittedName>
        <fullName evidence="2">Short-chain dehydrogenase</fullName>
    </submittedName>
</protein>
<organism evidence="2 3">
    <name type="scientific">Candidatus Wirthbacteria bacterium CG2_30_54_11</name>
    <dbReference type="NCBI Taxonomy" id="1817892"/>
    <lineage>
        <taxon>Bacteria</taxon>
        <taxon>Candidatus Wirthbacteria</taxon>
    </lineage>
</organism>
<proteinExistence type="inferred from homology"/>
<evidence type="ECO:0000256" key="1">
    <source>
        <dbReference type="ARBA" id="ARBA00006484"/>
    </source>
</evidence>
<comment type="caution">
    <text evidence="2">The sequence shown here is derived from an EMBL/GenBank/DDBJ whole genome shotgun (WGS) entry which is preliminary data.</text>
</comment>
<evidence type="ECO:0000313" key="3">
    <source>
        <dbReference type="Proteomes" id="UP000183245"/>
    </source>
</evidence>
<dbReference type="SUPFAM" id="SSF51735">
    <property type="entry name" value="NAD(P)-binding Rossmann-fold domains"/>
    <property type="match status" value="1"/>
</dbReference>
<dbReference type="Gene3D" id="3.40.50.720">
    <property type="entry name" value="NAD(P)-binding Rossmann-like Domain"/>
    <property type="match status" value="1"/>
</dbReference>
<dbReference type="InterPro" id="IPR050259">
    <property type="entry name" value="SDR"/>
</dbReference>
<evidence type="ECO:0000313" key="2">
    <source>
        <dbReference type="EMBL" id="OIP96507.1"/>
    </source>
</evidence>
<comment type="similarity">
    <text evidence="1">Belongs to the short-chain dehydrogenases/reductases (SDR) family.</text>
</comment>
<dbReference type="AlphaFoldDB" id="A0A1J5IIH9"/>
<dbReference type="PANTHER" id="PTHR42879">
    <property type="entry name" value="3-OXOACYL-(ACYL-CARRIER-PROTEIN) REDUCTASE"/>
    <property type="match status" value="1"/>
</dbReference>
<reference evidence="2 3" key="1">
    <citation type="journal article" date="2016" name="Environ. Microbiol.">
        <title>Genomic resolution of a cold subsurface aquifer community provides metabolic insights for novel microbes adapted to high CO concentrations.</title>
        <authorList>
            <person name="Probst A.J."/>
            <person name="Castelle C.J."/>
            <person name="Singh A."/>
            <person name="Brown C.T."/>
            <person name="Anantharaman K."/>
            <person name="Sharon I."/>
            <person name="Hug L.A."/>
            <person name="Burstein D."/>
            <person name="Emerson J.B."/>
            <person name="Thomas B.C."/>
            <person name="Banfield J.F."/>
        </authorList>
    </citation>
    <scope>NUCLEOTIDE SEQUENCE [LARGE SCALE GENOMIC DNA]</scope>
    <source>
        <strain evidence="2">CG2_30_54_11</strain>
    </source>
</reference>
<dbReference type="InterPro" id="IPR036291">
    <property type="entry name" value="NAD(P)-bd_dom_sf"/>
</dbReference>
<dbReference type="CDD" id="cd05233">
    <property type="entry name" value="SDR_c"/>
    <property type="match status" value="1"/>
</dbReference>
<dbReference type="Proteomes" id="UP000183245">
    <property type="component" value="Unassembled WGS sequence"/>
</dbReference>
<gene>
    <name evidence="2" type="ORF">AUK40_04880</name>
</gene>
<dbReference type="FunFam" id="3.40.50.720:FF:000084">
    <property type="entry name" value="Short-chain dehydrogenase reductase"/>
    <property type="match status" value="1"/>
</dbReference>
<dbReference type="PANTHER" id="PTHR42879:SF2">
    <property type="entry name" value="3-OXOACYL-[ACYL-CARRIER-PROTEIN] REDUCTASE FABG"/>
    <property type="match status" value="1"/>
</dbReference>
<sequence>MTVRTALITGASRGIGKAIREAFEASGIAVLAPGRTEMDLSDARSIAAYLDSLGSRQIDILINNAGINPLGGISEITDEDIRSTIAVNLEAPLFLMRTLVPRMEKNGWGRVVNISSIWSEVSKPRRIVYSSTKAGLSAATRTIAVEVASHGVLVNAVAPGYTNTELTRQNNPPDVLAAIEQTIPQGRLAEPREIAELVLFLCSDRNSYITGQTIFIDGGFTCQ</sequence>
<name>A0A1J5IIH9_9BACT</name>
<dbReference type="PRINTS" id="PR00080">
    <property type="entry name" value="SDRFAMILY"/>
</dbReference>
<accession>A0A1J5IIH9</accession>